<dbReference type="GO" id="GO:0002100">
    <property type="term" value="P:tRNA wobble adenosine to inosine editing"/>
    <property type="evidence" value="ECO:0007669"/>
    <property type="project" value="InterPro"/>
</dbReference>
<dbReference type="PROSITE" id="PS50141">
    <property type="entry name" value="A_DEAMIN_EDITASE"/>
    <property type="match status" value="1"/>
</dbReference>
<dbReference type="PANTHER" id="PTHR47803:SF1">
    <property type="entry name" value="TRNA-SPECIFIC ADENOSINE DEAMINASE 1"/>
    <property type="match status" value="1"/>
</dbReference>
<dbReference type="InterPro" id="IPR042935">
    <property type="entry name" value="Tad1"/>
</dbReference>
<comment type="caution">
    <text evidence="2">The sequence shown here is derived from an EMBL/GenBank/DDBJ whole genome shotgun (WGS) entry which is preliminary data.</text>
</comment>
<evidence type="ECO:0000259" key="1">
    <source>
        <dbReference type="PROSITE" id="PS50141"/>
    </source>
</evidence>
<evidence type="ECO:0000313" key="2">
    <source>
        <dbReference type="EMBL" id="PUU75429.1"/>
    </source>
</evidence>
<reference evidence="2 3" key="1">
    <citation type="submission" date="2017-04" db="EMBL/GenBank/DDBJ databases">
        <title>Draft genome sequence of Tuber borchii Vittad., a whitish edible truffle.</title>
        <authorList>
            <consortium name="DOE Joint Genome Institute"/>
            <person name="Murat C."/>
            <person name="Kuo A."/>
            <person name="Barry K.W."/>
            <person name="Clum A."/>
            <person name="Dockter R.B."/>
            <person name="Fauchery L."/>
            <person name="Iotti M."/>
            <person name="Kohler A."/>
            <person name="Labutti K."/>
            <person name="Lindquist E.A."/>
            <person name="Lipzen A."/>
            <person name="Ohm R.A."/>
            <person name="Wang M."/>
            <person name="Grigoriev I.V."/>
            <person name="Zambonelli A."/>
            <person name="Martin F.M."/>
        </authorList>
    </citation>
    <scope>NUCLEOTIDE SEQUENCE [LARGE SCALE GENOMIC DNA]</scope>
    <source>
        <strain evidence="2 3">Tbo3840</strain>
    </source>
</reference>
<sequence length="388" mass="41911">MESLEDRIASAVLSAYADLPNKCKPLERSNATEWVPLSGVVLECGEGELTSVALGTGMKCLPKDKIPLAGGMVLHDSHAEVLAIRGLNCFLLEECKALSTDKLFVSKFIRRRNQQEISQQSPQPFALRESVLIHFYSSEAPCGDASMELTMAAQDDPAPWPTISLTLTSTTTPLTSAPPTGIRQGRQYFSELGVVRTKPGRTDCHPTFSKSCSDKLSIRQVTSALLSPTTFIISPENLYISTMVLPATSYSPIACARAFSAAGRMAPLVGRKFEGGYKFSPFVVRTTNLAFRFSKRTAGAGAIGSNISAVKRFTSGIKGASMLCKMLIWRLAQKVAEVESVEGVGGEKYGLVKLGEKMAARNKAKEVTRSVLGGWVRNGGDDFGRVQE</sequence>
<dbReference type="EMBL" id="NESQ01000232">
    <property type="protein sequence ID" value="PUU75429.1"/>
    <property type="molecule type" value="Genomic_DNA"/>
</dbReference>
<accession>A0A2T6ZIW8</accession>
<dbReference type="SMART" id="SM00552">
    <property type="entry name" value="ADEAMc"/>
    <property type="match status" value="1"/>
</dbReference>
<dbReference type="PANTHER" id="PTHR47803">
    <property type="entry name" value="TRNA-SPECIFIC ADENOSINE DEAMINASE 1"/>
    <property type="match status" value="1"/>
</dbReference>
<protein>
    <submittedName>
        <fullName evidence="2">Adenosine deaminase/editase</fullName>
    </submittedName>
</protein>
<dbReference type="STRING" id="42251.A0A2T6ZIW8"/>
<feature type="domain" description="A to I editase" evidence="1">
    <location>
        <begin position="53"/>
        <end position="346"/>
    </location>
</feature>
<evidence type="ECO:0000313" key="3">
    <source>
        <dbReference type="Proteomes" id="UP000244722"/>
    </source>
</evidence>
<proteinExistence type="predicted"/>
<dbReference type="GO" id="GO:0043829">
    <property type="term" value="F:tRNA-specific adenosine-37 deaminase activity"/>
    <property type="evidence" value="ECO:0007669"/>
    <property type="project" value="TreeGrafter"/>
</dbReference>
<dbReference type="Pfam" id="PF02137">
    <property type="entry name" value="A_deamin"/>
    <property type="match status" value="1"/>
</dbReference>
<dbReference type="GO" id="GO:0003723">
    <property type="term" value="F:RNA binding"/>
    <property type="evidence" value="ECO:0007669"/>
    <property type="project" value="InterPro"/>
</dbReference>
<gene>
    <name evidence="2" type="ORF">B9Z19DRAFT_1131344</name>
</gene>
<dbReference type="InterPro" id="IPR002466">
    <property type="entry name" value="A_deamin"/>
</dbReference>
<keyword evidence="3" id="KW-1185">Reference proteome</keyword>
<organism evidence="2 3">
    <name type="scientific">Tuber borchii</name>
    <name type="common">White truffle</name>
    <dbReference type="NCBI Taxonomy" id="42251"/>
    <lineage>
        <taxon>Eukaryota</taxon>
        <taxon>Fungi</taxon>
        <taxon>Dikarya</taxon>
        <taxon>Ascomycota</taxon>
        <taxon>Pezizomycotina</taxon>
        <taxon>Pezizomycetes</taxon>
        <taxon>Pezizales</taxon>
        <taxon>Tuberaceae</taxon>
        <taxon>Tuber</taxon>
    </lineage>
</organism>
<dbReference type="AlphaFoldDB" id="A0A2T6ZIW8"/>
<name>A0A2T6ZIW8_TUBBO</name>
<dbReference type="OrthoDB" id="10268011at2759"/>
<dbReference type="Proteomes" id="UP000244722">
    <property type="component" value="Unassembled WGS sequence"/>
</dbReference>